<dbReference type="Proteomes" id="UP000664601">
    <property type="component" value="Unassembled WGS sequence"/>
</dbReference>
<feature type="transmembrane region" description="Helical" evidence="1">
    <location>
        <begin position="65"/>
        <end position="90"/>
    </location>
</feature>
<keyword evidence="1" id="KW-0472">Membrane</keyword>
<evidence type="ECO:0000256" key="1">
    <source>
        <dbReference type="SAM" id="Phobius"/>
    </source>
</evidence>
<keyword evidence="1" id="KW-1133">Transmembrane helix</keyword>
<dbReference type="PANTHER" id="PTHR37305">
    <property type="entry name" value="INTEGRAL MEMBRANE PROTEIN-RELATED"/>
    <property type="match status" value="1"/>
</dbReference>
<keyword evidence="3" id="KW-1185">Reference proteome</keyword>
<feature type="transmembrane region" description="Helical" evidence="1">
    <location>
        <begin position="111"/>
        <end position="135"/>
    </location>
</feature>
<feature type="transmembrane region" description="Helical" evidence="1">
    <location>
        <begin position="185"/>
        <end position="203"/>
    </location>
</feature>
<feature type="transmembrane region" description="Helical" evidence="1">
    <location>
        <begin position="155"/>
        <end position="178"/>
    </location>
</feature>
<evidence type="ECO:0000313" key="3">
    <source>
        <dbReference type="Proteomes" id="UP000664601"/>
    </source>
</evidence>
<gene>
    <name evidence="2" type="ORF">JZO70_03900</name>
</gene>
<name>A0ABS3L6N9_9ENTE</name>
<dbReference type="PANTHER" id="PTHR37305:SF1">
    <property type="entry name" value="MEMBRANE PROTEIN"/>
    <property type="match status" value="1"/>
</dbReference>
<dbReference type="Pfam" id="PF12730">
    <property type="entry name" value="ABC2_membrane_4"/>
    <property type="match status" value="1"/>
</dbReference>
<sequence length="257" mass="28857">MVNTIRADFYRLFHSKGFYVTQIILIAVVVLSVLTEGLVTVGSFSETLHSLQEQANQAQWSGANTVVAMSTMASFLIYFSLPIFIMTIGFDLSRKTLKNLVTSGVSRGKFFFSKYVVFLFMVLMQFVFYYGTLFITASLKSGVGTFGPDYFENLFRALIMQFISVQGIFAFGLLVLFLTFSNISAVLTVVLLPIFISLMSAIYSKVEVFRYLSFQGNIDAAWINVPDNYWLKVAVTCLVVIILCSTVSLASFRKRDI</sequence>
<protein>
    <submittedName>
        <fullName evidence="2">ABC transporter permease</fullName>
    </submittedName>
</protein>
<feature type="transmembrane region" description="Helical" evidence="1">
    <location>
        <begin position="229"/>
        <end position="252"/>
    </location>
</feature>
<keyword evidence="1" id="KW-0812">Transmembrane</keyword>
<comment type="caution">
    <text evidence="2">The sequence shown here is derived from an EMBL/GenBank/DDBJ whole genome shotgun (WGS) entry which is preliminary data.</text>
</comment>
<feature type="transmembrane region" description="Helical" evidence="1">
    <location>
        <begin position="20"/>
        <end position="45"/>
    </location>
</feature>
<proteinExistence type="predicted"/>
<reference evidence="2 3" key="1">
    <citation type="submission" date="2021-03" db="EMBL/GenBank/DDBJ databases">
        <title>Enterococcal diversity collection.</title>
        <authorList>
            <person name="Gilmore M.S."/>
            <person name="Schwartzman J."/>
            <person name="Van Tyne D."/>
            <person name="Martin M."/>
            <person name="Earl A.M."/>
            <person name="Manson A.L."/>
            <person name="Straub T."/>
            <person name="Salamzade R."/>
            <person name="Saavedra J."/>
            <person name="Lebreton F."/>
            <person name="Prichula J."/>
            <person name="Schaufler K."/>
            <person name="Gaca A."/>
            <person name="Sgardioli B."/>
            <person name="Wagenaar J."/>
            <person name="Strong T."/>
        </authorList>
    </citation>
    <scope>NUCLEOTIDE SEQUENCE [LARGE SCALE GENOMIC DNA]</scope>
    <source>
        <strain evidence="2 3">669A</strain>
    </source>
</reference>
<accession>A0ABS3L6N9</accession>
<dbReference type="EMBL" id="JAFREM010000004">
    <property type="protein sequence ID" value="MBO1305291.1"/>
    <property type="molecule type" value="Genomic_DNA"/>
</dbReference>
<evidence type="ECO:0000313" key="2">
    <source>
        <dbReference type="EMBL" id="MBO1305291.1"/>
    </source>
</evidence>
<organism evidence="2 3">
    <name type="scientific">Candidatus Enterococcus moelleringii</name>
    <dbReference type="NCBI Taxonomy" id="2815325"/>
    <lineage>
        <taxon>Bacteria</taxon>
        <taxon>Bacillati</taxon>
        <taxon>Bacillota</taxon>
        <taxon>Bacilli</taxon>
        <taxon>Lactobacillales</taxon>
        <taxon>Enterococcaceae</taxon>
        <taxon>Enterococcus</taxon>
    </lineage>
</organism>
<dbReference type="RefSeq" id="WP_207672218.1">
    <property type="nucleotide sequence ID" value="NZ_JAFREM010000004.1"/>
</dbReference>